<dbReference type="SMART" id="SM00345">
    <property type="entry name" value="HTH_GNTR"/>
    <property type="match status" value="1"/>
</dbReference>
<dbReference type="SUPFAM" id="SSF46785">
    <property type="entry name" value="Winged helix' DNA-binding domain"/>
    <property type="match status" value="1"/>
</dbReference>
<evidence type="ECO:0000256" key="2">
    <source>
        <dbReference type="ARBA" id="ARBA00023125"/>
    </source>
</evidence>
<dbReference type="EMBL" id="SSXH01000503">
    <property type="protein sequence ID" value="THJ65680.1"/>
    <property type="molecule type" value="Genomic_DNA"/>
</dbReference>
<dbReference type="GO" id="GO:0003700">
    <property type="term" value="F:DNA-binding transcription factor activity"/>
    <property type="evidence" value="ECO:0007669"/>
    <property type="project" value="InterPro"/>
</dbReference>
<evidence type="ECO:0000313" key="5">
    <source>
        <dbReference type="EMBL" id="THJ65680.1"/>
    </source>
</evidence>
<sequence length="255" mass="27280">MAELVASDLRQAIIRNTLTEGQALPPEAVLMGQYGVSRPTLREALRILEAESLITVRRGAGGGARVQSPNPAVAARYAGLVLEHRGTTVADVWDARLMLEPPTAAALARRRTKTDLRALRASLAEHDAATDRAQGVRLHNEFHTLVVNLAGNETLALLINLLGEIINRTTWTRVKADLGTPELERAERDTVRVHATLVDLVEAGDAAGAQDLWRRHLGAGARYLGQGGRNEATLDLLGHPGELGAPVASGGWFAG</sequence>
<dbReference type="SUPFAM" id="SSF48008">
    <property type="entry name" value="GntR ligand-binding domain-like"/>
    <property type="match status" value="1"/>
</dbReference>
<dbReference type="InterPro" id="IPR011711">
    <property type="entry name" value="GntR_C"/>
</dbReference>
<dbReference type="Gene3D" id="1.10.10.10">
    <property type="entry name" value="Winged helix-like DNA-binding domain superfamily/Winged helix DNA-binding domain"/>
    <property type="match status" value="1"/>
</dbReference>
<dbReference type="PANTHER" id="PTHR43537">
    <property type="entry name" value="TRANSCRIPTIONAL REGULATOR, GNTR FAMILY"/>
    <property type="match status" value="1"/>
</dbReference>
<proteinExistence type="predicted"/>
<keyword evidence="1" id="KW-0805">Transcription regulation</keyword>
<dbReference type="InterPro" id="IPR000524">
    <property type="entry name" value="Tscrpt_reg_HTH_GntR"/>
</dbReference>
<dbReference type="InterPro" id="IPR036388">
    <property type="entry name" value="WH-like_DNA-bd_sf"/>
</dbReference>
<dbReference type="GO" id="GO:0003677">
    <property type="term" value="F:DNA binding"/>
    <property type="evidence" value="ECO:0007669"/>
    <property type="project" value="UniProtKB-KW"/>
</dbReference>
<dbReference type="SMART" id="SM00895">
    <property type="entry name" value="FCD"/>
    <property type="match status" value="1"/>
</dbReference>
<dbReference type="CDD" id="cd07377">
    <property type="entry name" value="WHTH_GntR"/>
    <property type="match status" value="1"/>
</dbReference>
<feature type="domain" description="HTH gntR-type" evidence="4">
    <location>
        <begin position="1"/>
        <end position="69"/>
    </location>
</feature>
<dbReference type="Proteomes" id="UP000305282">
    <property type="component" value="Unassembled WGS sequence"/>
</dbReference>
<comment type="caution">
    <text evidence="5">The sequence shown here is derived from an EMBL/GenBank/DDBJ whole genome shotgun (WGS) entry which is preliminary data.</text>
</comment>
<organism evidence="5 6">
    <name type="scientific">Candidatus Frankia alpina</name>
    <dbReference type="NCBI Taxonomy" id="2699483"/>
    <lineage>
        <taxon>Bacteria</taxon>
        <taxon>Bacillati</taxon>
        <taxon>Actinomycetota</taxon>
        <taxon>Actinomycetes</taxon>
        <taxon>Frankiales</taxon>
        <taxon>Frankiaceae</taxon>
        <taxon>Frankia</taxon>
    </lineage>
</organism>
<evidence type="ECO:0000256" key="3">
    <source>
        <dbReference type="ARBA" id="ARBA00023163"/>
    </source>
</evidence>
<gene>
    <name evidence="5" type="ORF">E7Y31_17105</name>
</gene>
<dbReference type="OrthoDB" id="3207514at2"/>
<dbReference type="InterPro" id="IPR008920">
    <property type="entry name" value="TF_FadR/GntR_C"/>
</dbReference>
<dbReference type="PRINTS" id="PR00035">
    <property type="entry name" value="HTHGNTR"/>
</dbReference>
<dbReference type="InterPro" id="IPR036390">
    <property type="entry name" value="WH_DNA-bd_sf"/>
</dbReference>
<keyword evidence="3" id="KW-0804">Transcription</keyword>
<accession>A0A4S5E2V2</accession>
<protein>
    <submittedName>
        <fullName evidence="5">FadR family transcriptional regulator</fullName>
    </submittedName>
</protein>
<dbReference type="Pfam" id="PF07729">
    <property type="entry name" value="FCD"/>
    <property type="match status" value="1"/>
</dbReference>
<dbReference type="AlphaFoldDB" id="A0A4S5E2V2"/>
<dbReference type="Gene3D" id="1.20.120.530">
    <property type="entry name" value="GntR ligand-binding domain-like"/>
    <property type="match status" value="1"/>
</dbReference>
<evidence type="ECO:0000313" key="6">
    <source>
        <dbReference type="Proteomes" id="UP000305282"/>
    </source>
</evidence>
<dbReference type="Pfam" id="PF00392">
    <property type="entry name" value="GntR"/>
    <property type="match status" value="1"/>
</dbReference>
<evidence type="ECO:0000256" key="1">
    <source>
        <dbReference type="ARBA" id="ARBA00023015"/>
    </source>
</evidence>
<keyword evidence="2" id="KW-0238">DNA-binding</keyword>
<dbReference type="PROSITE" id="PS50949">
    <property type="entry name" value="HTH_GNTR"/>
    <property type="match status" value="1"/>
</dbReference>
<reference evidence="5 6" key="1">
    <citation type="submission" date="2019-04" db="EMBL/GenBank/DDBJ databases">
        <title>Draft genome sequences for three unisolated Alnus-infective Frankia Sp+ strains, AgTrS, AiOr and AvVan, the first sequenced Frankia strains able to sporulate in-planta.</title>
        <authorList>
            <person name="Bethencourt L."/>
            <person name="Vautrin F."/>
            <person name="Taib N."/>
            <person name="Dubost A."/>
            <person name="Castro-Garcia L."/>
            <person name="Imbaud O."/>
            <person name="Abrouk D."/>
            <person name="Fournier P."/>
            <person name="Briolay J."/>
            <person name="Nguyen A."/>
            <person name="Normand P."/>
            <person name="Fernandez M.P."/>
            <person name="Brochier-Armanet C."/>
            <person name="Herrera-Belaroussi A."/>
        </authorList>
    </citation>
    <scope>NUCLEOTIDE SEQUENCE [LARGE SCALE GENOMIC DNA]</scope>
    <source>
        <strain evidence="5 6">AvVan</strain>
    </source>
</reference>
<dbReference type="PANTHER" id="PTHR43537:SF24">
    <property type="entry name" value="GLUCONATE OPERON TRANSCRIPTIONAL REPRESSOR"/>
    <property type="match status" value="1"/>
</dbReference>
<name>A0A4S5E2V2_9ACTN</name>
<evidence type="ECO:0000259" key="4">
    <source>
        <dbReference type="PROSITE" id="PS50949"/>
    </source>
</evidence>
<keyword evidence="6" id="KW-1185">Reference proteome</keyword>